<dbReference type="Pfam" id="PF07727">
    <property type="entry name" value="RVT_2"/>
    <property type="match status" value="1"/>
</dbReference>
<organism evidence="2 3">
    <name type="scientific">Mucuna pruriens</name>
    <name type="common">Velvet bean</name>
    <name type="synonym">Dolichos pruriens</name>
    <dbReference type="NCBI Taxonomy" id="157652"/>
    <lineage>
        <taxon>Eukaryota</taxon>
        <taxon>Viridiplantae</taxon>
        <taxon>Streptophyta</taxon>
        <taxon>Embryophyta</taxon>
        <taxon>Tracheophyta</taxon>
        <taxon>Spermatophyta</taxon>
        <taxon>Magnoliopsida</taxon>
        <taxon>eudicotyledons</taxon>
        <taxon>Gunneridae</taxon>
        <taxon>Pentapetalae</taxon>
        <taxon>rosids</taxon>
        <taxon>fabids</taxon>
        <taxon>Fabales</taxon>
        <taxon>Fabaceae</taxon>
        <taxon>Papilionoideae</taxon>
        <taxon>50 kb inversion clade</taxon>
        <taxon>NPAAA clade</taxon>
        <taxon>indigoferoid/millettioid clade</taxon>
        <taxon>Phaseoleae</taxon>
        <taxon>Mucuna</taxon>
    </lineage>
</organism>
<evidence type="ECO:0000259" key="1">
    <source>
        <dbReference type="Pfam" id="PF07727"/>
    </source>
</evidence>
<accession>A0A371FNV4</accession>
<dbReference type="OrthoDB" id="1422271at2759"/>
<evidence type="ECO:0000313" key="3">
    <source>
        <dbReference type="Proteomes" id="UP000257109"/>
    </source>
</evidence>
<protein>
    <submittedName>
        <fullName evidence="2">Copia protein</fullName>
    </submittedName>
</protein>
<feature type="non-terminal residue" evidence="2">
    <location>
        <position position="1"/>
    </location>
</feature>
<dbReference type="InterPro" id="IPR013103">
    <property type="entry name" value="RVT_2"/>
</dbReference>
<comment type="caution">
    <text evidence="2">The sequence shown here is derived from an EMBL/GenBank/DDBJ whole genome shotgun (WGS) entry which is preliminary data.</text>
</comment>
<name>A0A371FNV4_MUCPR</name>
<dbReference type="AlphaFoldDB" id="A0A371FNV4"/>
<feature type="domain" description="Reverse transcriptase Ty1/copia-type" evidence="1">
    <location>
        <begin position="18"/>
        <end position="83"/>
    </location>
</feature>
<evidence type="ECO:0000313" key="2">
    <source>
        <dbReference type="EMBL" id="RDX80007.1"/>
    </source>
</evidence>
<reference evidence="2" key="1">
    <citation type="submission" date="2018-05" db="EMBL/GenBank/DDBJ databases">
        <title>Draft genome of Mucuna pruriens seed.</title>
        <authorList>
            <person name="Nnadi N.E."/>
            <person name="Vos R."/>
            <person name="Hasami M.H."/>
            <person name="Devisetty U.K."/>
            <person name="Aguiy J.C."/>
        </authorList>
    </citation>
    <scope>NUCLEOTIDE SEQUENCE [LARGE SCALE GENOMIC DNA]</scope>
    <source>
        <strain evidence="2">JCA_2017</strain>
    </source>
</reference>
<proteinExistence type="predicted"/>
<sequence length="130" mass="15549">MSKHFFSNVVKKMILYTLEMMNDIKESMQKEFDKIDLENMRFFLGIEVLQCSYGIYICQRKYTLEILRQFGMEECNVVYNPIVHDYKLCKDEVNDTQFKQMVGILVHITTTQLDLKFMVGLISRYMFQPT</sequence>
<dbReference type="EMBL" id="QJKJ01008357">
    <property type="protein sequence ID" value="RDX80007.1"/>
    <property type="molecule type" value="Genomic_DNA"/>
</dbReference>
<dbReference type="Proteomes" id="UP000257109">
    <property type="component" value="Unassembled WGS sequence"/>
</dbReference>
<gene>
    <name evidence="2" type="primary">GIP</name>
    <name evidence="2" type="ORF">CR513_39497</name>
</gene>
<keyword evidence="3" id="KW-1185">Reference proteome</keyword>